<protein>
    <submittedName>
        <fullName evidence="2">Transposase</fullName>
    </submittedName>
</protein>
<dbReference type="InterPro" id="IPR047647">
    <property type="entry name" value="ISAs1_transpos"/>
</dbReference>
<dbReference type="Pfam" id="PF01609">
    <property type="entry name" value="DDE_Tnp_1"/>
    <property type="match status" value="1"/>
</dbReference>
<evidence type="ECO:0000313" key="3">
    <source>
        <dbReference type="Proteomes" id="UP000000238"/>
    </source>
</evidence>
<keyword evidence="3" id="KW-1185">Reference proteome</keyword>
<feature type="domain" description="Transposase IS4-like" evidence="1">
    <location>
        <begin position="7"/>
        <end position="148"/>
    </location>
</feature>
<sequence>MAARIPGDIIAVDGKTLRGSYDRASSKAAIHMVSAWSTANELVLGQLKTEEKSNEFTAIPKLFTLLALEDCPVTIDAIGRQRDIAKQIVDKNADYLLVVKHNQHTLHEGIHDLYIEAEAKGFTEDFTDSVTEEGDKHGRIDKLHCRVTHRFSGLGALADKTRPNSLWVAEVYRYNSNAGLIIDSRE</sequence>
<proteinExistence type="predicted"/>
<evidence type="ECO:0000259" key="1">
    <source>
        <dbReference type="Pfam" id="PF01609"/>
    </source>
</evidence>
<dbReference type="eggNOG" id="COG5433">
    <property type="taxonomic scope" value="Bacteria"/>
</dbReference>
<dbReference type="NCBIfam" id="NF033564">
    <property type="entry name" value="transpos_ISAs1"/>
    <property type="match status" value="1"/>
</dbReference>
<dbReference type="AlphaFoldDB" id="Q2S6S5"/>
<organism evidence="2 3">
    <name type="scientific">Hahella chejuensis (strain KCTC 2396)</name>
    <dbReference type="NCBI Taxonomy" id="349521"/>
    <lineage>
        <taxon>Bacteria</taxon>
        <taxon>Pseudomonadati</taxon>
        <taxon>Pseudomonadota</taxon>
        <taxon>Gammaproteobacteria</taxon>
        <taxon>Oceanospirillales</taxon>
        <taxon>Hahellaceae</taxon>
        <taxon>Hahella</taxon>
    </lineage>
</organism>
<dbReference type="InterPro" id="IPR051698">
    <property type="entry name" value="Transposase_11-like"/>
</dbReference>
<dbReference type="GO" id="GO:0003677">
    <property type="term" value="F:DNA binding"/>
    <property type="evidence" value="ECO:0007669"/>
    <property type="project" value="InterPro"/>
</dbReference>
<evidence type="ECO:0000313" key="2">
    <source>
        <dbReference type="EMBL" id="ABC33649.1"/>
    </source>
</evidence>
<dbReference type="InterPro" id="IPR002559">
    <property type="entry name" value="Transposase_11"/>
</dbReference>
<dbReference type="PANTHER" id="PTHR30298">
    <property type="entry name" value="H REPEAT-ASSOCIATED PREDICTED TRANSPOSASE"/>
    <property type="match status" value="1"/>
</dbReference>
<dbReference type="PANTHER" id="PTHR30298:SF0">
    <property type="entry name" value="PROTEIN YBFL-RELATED"/>
    <property type="match status" value="1"/>
</dbReference>
<dbReference type="GO" id="GO:0004803">
    <property type="term" value="F:transposase activity"/>
    <property type="evidence" value="ECO:0007669"/>
    <property type="project" value="InterPro"/>
</dbReference>
<dbReference type="HOGENOM" id="CLU_046404_8_0_6"/>
<dbReference type="Proteomes" id="UP000000238">
    <property type="component" value="Chromosome"/>
</dbReference>
<dbReference type="KEGG" id="hch:HCH_07034"/>
<name>Q2S6S5_HAHCH</name>
<gene>
    <name evidence="2" type="ordered locus">HCH_07034</name>
</gene>
<accession>Q2S6S5</accession>
<dbReference type="EMBL" id="CP000155">
    <property type="protein sequence ID" value="ABC33649.1"/>
    <property type="molecule type" value="Genomic_DNA"/>
</dbReference>
<dbReference type="GO" id="GO:0006313">
    <property type="term" value="P:DNA transposition"/>
    <property type="evidence" value="ECO:0007669"/>
    <property type="project" value="InterPro"/>
</dbReference>
<reference evidence="2 3" key="1">
    <citation type="journal article" date="2005" name="Nucleic Acids Res.">
        <title>Genomic blueprint of Hahella chejuensis, a marine microbe producing an algicidal agent.</title>
        <authorList>
            <person name="Jeong H."/>
            <person name="Yim J.H."/>
            <person name="Lee C."/>
            <person name="Choi S.-H."/>
            <person name="Park Y.K."/>
            <person name="Yoon S.H."/>
            <person name="Hur C.-G."/>
            <person name="Kang H.-Y."/>
            <person name="Kim D."/>
            <person name="Lee H.H."/>
            <person name="Park K.H."/>
            <person name="Park S.-H."/>
            <person name="Park H.-S."/>
            <person name="Lee H.K."/>
            <person name="Oh T.K."/>
            <person name="Kim J.F."/>
        </authorList>
    </citation>
    <scope>NUCLEOTIDE SEQUENCE [LARGE SCALE GENOMIC DNA]</scope>
    <source>
        <strain evidence="2 3">KCTC 2396</strain>
    </source>
</reference>